<feature type="region of interest" description="Disordered" evidence="1">
    <location>
        <begin position="99"/>
        <end position="163"/>
    </location>
</feature>
<dbReference type="RefSeq" id="WP_072410587.1">
    <property type="nucleotide sequence ID" value="NZ_FOBV01000003.1"/>
</dbReference>
<dbReference type="OrthoDB" id="852536at2"/>
<protein>
    <submittedName>
        <fullName evidence="3">Uncharacterized protein</fullName>
    </submittedName>
</protein>
<feature type="compositionally biased region" description="Basic and acidic residues" evidence="1">
    <location>
        <begin position="132"/>
        <end position="146"/>
    </location>
</feature>
<evidence type="ECO:0000313" key="3">
    <source>
        <dbReference type="EMBL" id="SEM44484.1"/>
    </source>
</evidence>
<dbReference type="STRING" id="295069.SAMN05421856_103277"/>
<evidence type="ECO:0000256" key="2">
    <source>
        <dbReference type="SAM" id="Phobius"/>
    </source>
</evidence>
<dbReference type="EMBL" id="FOBV01000003">
    <property type="protein sequence ID" value="SEM44484.1"/>
    <property type="molecule type" value="Genomic_DNA"/>
</dbReference>
<dbReference type="AlphaFoldDB" id="A0A1H7YF19"/>
<dbReference type="Proteomes" id="UP000199450">
    <property type="component" value="Unassembled WGS sequence"/>
</dbReference>
<evidence type="ECO:0000313" key="4">
    <source>
        <dbReference type="Proteomes" id="UP000199450"/>
    </source>
</evidence>
<keyword evidence="2" id="KW-0812">Transmembrane</keyword>
<organism evidence="3 4">
    <name type="scientific">Chryseobacterium taichungense</name>
    <dbReference type="NCBI Taxonomy" id="295069"/>
    <lineage>
        <taxon>Bacteria</taxon>
        <taxon>Pseudomonadati</taxon>
        <taxon>Bacteroidota</taxon>
        <taxon>Flavobacteriia</taxon>
        <taxon>Flavobacteriales</taxon>
        <taxon>Weeksellaceae</taxon>
        <taxon>Chryseobacterium group</taxon>
        <taxon>Chryseobacterium</taxon>
    </lineage>
</organism>
<feature type="compositionally biased region" description="Basic and acidic residues" evidence="1">
    <location>
        <begin position="107"/>
        <end position="124"/>
    </location>
</feature>
<keyword evidence="4" id="KW-1185">Reference proteome</keyword>
<proteinExistence type="predicted"/>
<name>A0A1H7YF19_9FLAO</name>
<accession>A0A1H7YF19</accession>
<sequence length="197" mass="23000">MIKISLTILAVYVLYYAGNIVYDLFLKKEKETYKEETEEFSLSEISEQYEDLTATIGIEDVENLNTPKSFNKNVIHSDITEGNEERQDLEYLRKQFESEQDLDEFDNPSKKDFTEIENQSHPENAESSEEYFEQKEKISTEKENQKPNEVISENPITVSADQKTSRIKDWKAMLNLSETLVQLVANHDGYKVYQSIM</sequence>
<evidence type="ECO:0000256" key="1">
    <source>
        <dbReference type="SAM" id="MobiDB-lite"/>
    </source>
</evidence>
<keyword evidence="2" id="KW-0472">Membrane</keyword>
<keyword evidence="2" id="KW-1133">Transmembrane helix</keyword>
<reference evidence="4" key="1">
    <citation type="submission" date="2016-10" db="EMBL/GenBank/DDBJ databases">
        <authorList>
            <person name="Varghese N."/>
            <person name="Submissions S."/>
        </authorList>
    </citation>
    <scope>NUCLEOTIDE SEQUENCE [LARGE SCALE GENOMIC DNA]</scope>
    <source>
        <strain evidence="4">DSM 17453</strain>
    </source>
</reference>
<gene>
    <name evidence="3" type="ORF">SAMN05421856_103277</name>
</gene>
<feature type="transmembrane region" description="Helical" evidence="2">
    <location>
        <begin position="6"/>
        <end position="25"/>
    </location>
</feature>